<evidence type="ECO:0000313" key="2">
    <source>
        <dbReference type="EMBL" id="KAJ1206456.1"/>
    </source>
</evidence>
<dbReference type="EMBL" id="JANPWB010000002">
    <property type="protein sequence ID" value="KAJ1206456.1"/>
    <property type="molecule type" value="Genomic_DNA"/>
</dbReference>
<feature type="compositionally biased region" description="Basic and acidic residues" evidence="1">
    <location>
        <begin position="102"/>
        <end position="111"/>
    </location>
</feature>
<evidence type="ECO:0000313" key="3">
    <source>
        <dbReference type="Proteomes" id="UP001066276"/>
    </source>
</evidence>
<feature type="region of interest" description="Disordered" evidence="1">
    <location>
        <begin position="94"/>
        <end position="138"/>
    </location>
</feature>
<feature type="compositionally biased region" description="Basic and acidic residues" evidence="1">
    <location>
        <begin position="183"/>
        <end position="192"/>
    </location>
</feature>
<name>A0AAV7W179_PLEWA</name>
<organism evidence="2 3">
    <name type="scientific">Pleurodeles waltl</name>
    <name type="common">Iberian ribbed newt</name>
    <dbReference type="NCBI Taxonomy" id="8319"/>
    <lineage>
        <taxon>Eukaryota</taxon>
        <taxon>Metazoa</taxon>
        <taxon>Chordata</taxon>
        <taxon>Craniata</taxon>
        <taxon>Vertebrata</taxon>
        <taxon>Euteleostomi</taxon>
        <taxon>Amphibia</taxon>
        <taxon>Batrachia</taxon>
        <taxon>Caudata</taxon>
        <taxon>Salamandroidea</taxon>
        <taxon>Salamandridae</taxon>
        <taxon>Pleurodelinae</taxon>
        <taxon>Pleurodeles</taxon>
    </lineage>
</organism>
<evidence type="ECO:0000256" key="1">
    <source>
        <dbReference type="SAM" id="MobiDB-lite"/>
    </source>
</evidence>
<proteinExistence type="predicted"/>
<sequence length="192" mass="21000">MSPCSDANLLKLFLHPLDYLRWEMVAPGQAPDRCASEGRVGTCNQVITSPATIQAPETHRQCPGGTHQSGDHPEVNTNPDIRVGSALLGVEKAKTEAGGAGDSKEQEESRSANRNQQNQGDERGKEQNKDLGVETPIRPKRLDQWTRHVPGGVWLSQVQSFLRLSYVPLWGRNGSEGGIAGKGQEERDHESE</sequence>
<feature type="region of interest" description="Disordered" evidence="1">
    <location>
        <begin position="54"/>
        <end position="79"/>
    </location>
</feature>
<comment type="caution">
    <text evidence="2">The sequence shown here is derived from an EMBL/GenBank/DDBJ whole genome shotgun (WGS) entry which is preliminary data.</text>
</comment>
<protein>
    <submittedName>
        <fullName evidence="2">Uncharacterized protein</fullName>
    </submittedName>
</protein>
<feature type="compositionally biased region" description="Basic and acidic residues" evidence="1">
    <location>
        <begin position="120"/>
        <end position="132"/>
    </location>
</feature>
<accession>A0AAV7W179</accession>
<gene>
    <name evidence="2" type="ORF">NDU88_001861</name>
</gene>
<dbReference type="AlphaFoldDB" id="A0AAV7W179"/>
<dbReference type="Proteomes" id="UP001066276">
    <property type="component" value="Chromosome 1_2"/>
</dbReference>
<keyword evidence="3" id="KW-1185">Reference proteome</keyword>
<reference evidence="2" key="1">
    <citation type="journal article" date="2022" name="bioRxiv">
        <title>Sequencing and chromosome-scale assembly of the giantPleurodeles waltlgenome.</title>
        <authorList>
            <person name="Brown T."/>
            <person name="Elewa A."/>
            <person name="Iarovenko S."/>
            <person name="Subramanian E."/>
            <person name="Araus A.J."/>
            <person name="Petzold A."/>
            <person name="Susuki M."/>
            <person name="Suzuki K.-i.T."/>
            <person name="Hayashi T."/>
            <person name="Toyoda A."/>
            <person name="Oliveira C."/>
            <person name="Osipova E."/>
            <person name="Leigh N.D."/>
            <person name="Simon A."/>
            <person name="Yun M.H."/>
        </authorList>
    </citation>
    <scope>NUCLEOTIDE SEQUENCE</scope>
    <source>
        <strain evidence="2">20211129_DDA</strain>
        <tissue evidence="2">Liver</tissue>
    </source>
</reference>
<feature type="region of interest" description="Disordered" evidence="1">
    <location>
        <begin position="172"/>
        <end position="192"/>
    </location>
</feature>